<name>A0A1J5RPL6_9ZZZZ</name>
<dbReference type="InterPro" id="IPR027417">
    <property type="entry name" value="P-loop_NTPase"/>
</dbReference>
<dbReference type="Pfam" id="PF02954">
    <property type="entry name" value="HTH_8"/>
    <property type="match status" value="1"/>
</dbReference>
<dbReference type="PANTHER" id="PTHR32071:SF57">
    <property type="entry name" value="C4-DICARBOXYLATE TRANSPORT TRANSCRIPTIONAL REGULATORY PROTEIN DCTD"/>
    <property type="match status" value="1"/>
</dbReference>
<dbReference type="FunFam" id="3.40.50.300:FF:000006">
    <property type="entry name" value="DNA-binding transcriptional regulator NtrC"/>
    <property type="match status" value="1"/>
</dbReference>
<dbReference type="PROSITE" id="PS00688">
    <property type="entry name" value="SIGMA54_INTERACT_3"/>
    <property type="match status" value="1"/>
</dbReference>
<dbReference type="PROSITE" id="PS50110">
    <property type="entry name" value="RESPONSE_REGULATORY"/>
    <property type="match status" value="1"/>
</dbReference>
<dbReference type="AlphaFoldDB" id="A0A1J5RPL6"/>
<keyword evidence="3" id="KW-0805">Transcription regulation</keyword>
<proteinExistence type="predicted"/>
<dbReference type="GO" id="GO:0043565">
    <property type="term" value="F:sequence-specific DNA binding"/>
    <property type="evidence" value="ECO:0007669"/>
    <property type="project" value="InterPro"/>
</dbReference>
<dbReference type="InterPro" id="IPR001789">
    <property type="entry name" value="Sig_transdc_resp-reg_receiver"/>
</dbReference>
<dbReference type="SUPFAM" id="SSF52540">
    <property type="entry name" value="P-loop containing nucleoside triphosphate hydrolases"/>
    <property type="match status" value="1"/>
</dbReference>
<dbReference type="CDD" id="cd00009">
    <property type="entry name" value="AAA"/>
    <property type="match status" value="1"/>
</dbReference>
<dbReference type="SUPFAM" id="SSF52172">
    <property type="entry name" value="CheY-like"/>
    <property type="match status" value="1"/>
</dbReference>
<dbReference type="InterPro" id="IPR011006">
    <property type="entry name" value="CheY-like_superfamily"/>
</dbReference>
<dbReference type="SUPFAM" id="SSF46689">
    <property type="entry name" value="Homeodomain-like"/>
    <property type="match status" value="1"/>
</dbReference>
<evidence type="ECO:0000256" key="4">
    <source>
        <dbReference type="ARBA" id="ARBA00023163"/>
    </source>
</evidence>
<dbReference type="SMART" id="SM00448">
    <property type="entry name" value="REC"/>
    <property type="match status" value="1"/>
</dbReference>
<evidence type="ECO:0000313" key="7">
    <source>
        <dbReference type="EMBL" id="OIQ97538.1"/>
    </source>
</evidence>
<dbReference type="InterPro" id="IPR025944">
    <property type="entry name" value="Sigma_54_int_dom_CS"/>
</dbReference>
<dbReference type="PANTHER" id="PTHR32071">
    <property type="entry name" value="TRANSCRIPTIONAL REGULATORY PROTEIN"/>
    <property type="match status" value="1"/>
</dbReference>
<feature type="domain" description="Response regulatory" evidence="6">
    <location>
        <begin position="8"/>
        <end position="120"/>
    </location>
</feature>
<dbReference type="Pfam" id="PF00158">
    <property type="entry name" value="Sigma54_activat"/>
    <property type="match status" value="1"/>
</dbReference>
<dbReference type="SMART" id="SM00382">
    <property type="entry name" value="AAA"/>
    <property type="match status" value="1"/>
</dbReference>
<dbReference type="PROSITE" id="PS50045">
    <property type="entry name" value="SIGMA54_INTERACT_4"/>
    <property type="match status" value="1"/>
</dbReference>
<keyword evidence="1" id="KW-0547">Nucleotide-binding</keyword>
<evidence type="ECO:0000259" key="6">
    <source>
        <dbReference type="PROSITE" id="PS50110"/>
    </source>
</evidence>
<evidence type="ECO:0000259" key="5">
    <source>
        <dbReference type="PROSITE" id="PS50045"/>
    </source>
</evidence>
<dbReference type="Gene3D" id="1.10.10.60">
    <property type="entry name" value="Homeodomain-like"/>
    <property type="match status" value="1"/>
</dbReference>
<dbReference type="GO" id="GO:0000160">
    <property type="term" value="P:phosphorelay signal transduction system"/>
    <property type="evidence" value="ECO:0007669"/>
    <property type="project" value="InterPro"/>
</dbReference>
<comment type="caution">
    <text evidence="7">The sequence shown here is derived from an EMBL/GenBank/DDBJ whole genome shotgun (WGS) entry which is preliminary data.</text>
</comment>
<accession>A0A1J5RPL6</accession>
<dbReference type="Pfam" id="PF25601">
    <property type="entry name" value="AAA_lid_14"/>
    <property type="match status" value="1"/>
</dbReference>
<dbReference type="InterPro" id="IPR002197">
    <property type="entry name" value="HTH_Fis"/>
</dbReference>
<organism evidence="7">
    <name type="scientific">mine drainage metagenome</name>
    <dbReference type="NCBI Taxonomy" id="410659"/>
    <lineage>
        <taxon>unclassified sequences</taxon>
        <taxon>metagenomes</taxon>
        <taxon>ecological metagenomes</taxon>
    </lineage>
</organism>
<sequence length="453" mass="49990">MLVNQQPKLLIVEDEVLFARAVKRRLQKAGYECVHVENLQDARASAKQFSPDIVLLDMRLPDGNGLDLLAELVAKNTAVIVMTAHGEVSDAVSAIKQGAMNYLKKPIDLEELLISVQKAEAATVQSNSLDYSRQRNAHIIDSVELLGESPAMQSVKAQIMRISQLVAGDAVPPTVLISGETGTGKDVAARLLHSSCQCKDKPFVHIDCASLPAELMESELFGHEKGAFTGALSTRPGLIEAAEDGTLFLDEIGELPLVLQAKLLNVLERRVVRRLGSTKERAVHARFIAATNRDLHEMSRTGHFRQDLYYRLNVMSITLPPLCERDGDALLLASHFATQTAKRYRLANRPAFSEDAVKMISGYTWPGNVRELKHQVSRAMLLCHEGQITAVDLALPLYGVGTQISTHTPLDVAEKAILLKVLADTNNNVSESARRLGISRMTMRYRMEKHHIK</sequence>
<feature type="domain" description="Sigma-54 factor interaction" evidence="5">
    <location>
        <begin position="145"/>
        <end position="381"/>
    </location>
</feature>
<evidence type="ECO:0000256" key="3">
    <source>
        <dbReference type="ARBA" id="ARBA00023015"/>
    </source>
</evidence>
<dbReference type="Gene3D" id="3.40.50.2300">
    <property type="match status" value="1"/>
</dbReference>
<reference evidence="7" key="1">
    <citation type="submission" date="2016-10" db="EMBL/GenBank/DDBJ databases">
        <title>Sequence of Gallionella enrichment culture.</title>
        <authorList>
            <person name="Poehlein A."/>
            <person name="Muehling M."/>
            <person name="Daniel R."/>
        </authorList>
    </citation>
    <scope>NUCLEOTIDE SEQUENCE</scope>
</reference>
<dbReference type="GO" id="GO:0006355">
    <property type="term" value="P:regulation of DNA-templated transcription"/>
    <property type="evidence" value="ECO:0007669"/>
    <property type="project" value="InterPro"/>
</dbReference>
<keyword evidence="2" id="KW-0067">ATP-binding</keyword>
<gene>
    <name evidence="7" type="primary">zraR_25</name>
    <name evidence="7" type="ORF">GALL_204220</name>
</gene>
<evidence type="ECO:0000256" key="2">
    <source>
        <dbReference type="ARBA" id="ARBA00022840"/>
    </source>
</evidence>
<dbReference type="Pfam" id="PF00072">
    <property type="entry name" value="Response_reg"/>
    <property type="match status" value="1"/>
</dbReference>
<dbReference type="GO" id="GO:0005524">
    <property type="term" value="F:ATP binding"/>
    <property type="evidence" value="ECO:0007669"/>
    <property type="project" value="UniProtKB-KW"/>
</dbReference>
<dbReference type="PRINTS" id="PR01590">
    <property type="entry name" value="HTHFIS"/>
</dbReference>
<evidence type="ECO:0000256" key="1">
    <source>
        <dbReference type="ARBA" id="ARBA00022741"/>
    </source>
</evidence>
<dbReference type="InterPro" id="IPR058031">
    <property type="entry name" value="AAA_lid_NorR"/>
</dbReference>
<dbReference type="Gene3D" id="1.10.8.60">
    <property type="match status" value="1"/>
</dbReference>
<keyword evidence="4" id="KW-0804">Transcription</keyword>
<dbReference type="InterPro" id="IPR003593">
    <property type="entry name" value="AAA+_ATPase"/>
</dbReference>
<dbReference type="InterPro" id="IPR009057">
    <property type="entry name" value="Homeodomain-like_sf"/>
</dbReference>
<dbReference type="InterPro" id="IPR002078">
    <property type="entry name" value="Sigma_54_int"/>
</dbReference>
<dbReference type="EMBL" id="MLJW01000131">
    <property type="protein sequence ID" value="OIQ97538.1"/>
    <property type="molecule type" value="Genomic_DNA"/>
</dbReference>
<dbReference type="Gene3D" id="3.40.50.300">
    <property type="entry name" value="P-loop containing nucleotide triphosphate hydrolases"/>
    <property type="match status" value="1"/>
</dbReference>
<protein>
    <submittedName>
        <fullName evidence="7">Transcriptional regulatory protein ZraR</fullName>
    </submittedName>
</protein>